<dbReference type="PANTHER" id="PTHR43513:SF3">
    <property type="entry name" value="DIHYDROOROTATE DEHYDROGENASE B (NAD(+)), ELECTRON TRANSFER SUBUNIT-RELATED"/>
    <property type="match status" value="1"/>
</dbReference>
<keyword evidence="3 11" id="KW-0285">Flavoprotein</keyword>
<dbReference type="CDD" id="cd06218">
    <property type="entry name" value="DHOD_e_trans"/>
    <property type="match status" value="1"/>
</dbReference>
<feature type="binding site" evidence="11 12">
    <location>
        <begin position="76"/>
        <end position="77"/>
    </location>
    <ligand>
        <name>FAD</name>
        <dbReference type="ChEBI" id="CHEBI:57692"/>
    </ligand>
</feature>
<dbReference type="InterPro" id="IPR039261">
    <property type="entry name" value="FNR_nucleotide-bd"/>
</dbReference>
<keyword evidence="2 11" id="KW-0813">Transport</keyword>
<keyword evidence="7 11" id="KW-0665">Pyrimidine biosynthesis</keyword>
<keyword evidence="8 11" id="KW-0249">Electron transport</keyword>
<evidence type="ECO:0000256" key="7">
    <source>
        <dbReference type="ARBA" id="ARBA00022975"/>
    </source>
</evidence>
<dbReference type="InterPro" id="IPR037117">
    <property type="entry name" value="Dihydroorotate_DH_ele_sf"/>
</dbReference>
<dbReference type="GO" id="GO:0009055">
    <property type="term" value="F:electron transfer activity"/>
    <property type="evidence" value="ECO:0007669"/>
    <property type="project" value="UniProtKB-UniRule"/>
</dbReference>
<keyword evidence="10 11" id="KW-0411">Iron-sulfur</keyword>
<keyword evidence="6 11" id="KW-0274">FAD</keyword>
<evidence type="ECO:0000259" key="14">
    <source>
        <dbReference type="PROSITE" id="PS51384"/>
    </source>
</evidence>
<evidence type="ECO:0000256" key="2">
    <source>
        <dbReference type="ARBA" id="ARBA00022448"/>
    </source>
</evidence>
<comment type="cofactor">
    <cofactor evidence="11">
        <name>[2Fe-2S] cluster</name>
        <dbReference type="ChEBI" id="CHEBI:190135"/>
    </cofactor>
    <text evidence="11">Binds 1 [2Fe-2S] cluster per subunit.</text>
</comment>
<feature type="binding site" evidence="11 13">
    <location>
        <position position="226"/>
    </location>
    <ligand>
        <name>[2Fe-2S] cluster</name>
        <dbReference type="ChEBI" id="CHEBI:190135"/>
    </ligand>
</feature>
<comment type="subunit">
    <text evidence="11">Heterotetramer of 2 PyrK and 2 PyrD type B subunits.</text>
</comment>
<evidence type="ECO:0000256" key="3">
    <source>
        <dbReference type="ARBA" id="ARBA00022630"/>
    </source>
</evidence>
<evidence type="ECO:0000256" key="12">
    <source>
        <dbReference type="PIRSR" id="PIRSR006816-1"/>
    </source>
</evidence>
<dbReference type="InterPro" id="IPR017927">
    <property type="entry name" value="FAD-bd_FR_type"/>
</dbReference>
<evidence type="ECO:0000256" key="4">
    <source>
        <dbReference type="ARBA" id="ARBA00022714"/>
    </source>
</evidence>
<comment type="caution">
    <text evidence="15">The sequence shown here is derived from an EMBL/GenBank/DDBJ whole genome shotgun (WGS) entry which is preliminary data.</text>
</comment>
<dbReference type="Gene3D" id="2.40.30.10">
    <property type="entry name" value="Translation factors"/>
    <property type="match status" value="1"/>
</dbReference>
<proteinExistence type="inferred from homology"/>
<dbReference type="AlphaFoldDB" id="A0A1F4S149"/>
<feature type="domain" description="FAD-binding FR-type" evidence="14">
    <location>
        <begin position="1"/>
        <end position="101"/>
    </location>
</feature>
<dbReference type="InterPro" id="IPR008333">
    <property type="entry name" value="Cbr1-like_FAD-bd_dom"/>
</dbReference>
<evidence type="ECO:0000256" key="9">
    <source>
        <dbReference type="ARBA" id="ARBA00023004"/>
    </source>
</evidence>
<comment type="pathway">
    <text evidence="11">Pyrimidine metabolism; UMP biosynthesis via de novo pathway; orotate from (S)-dihydroorotate (NAD(+) route): step 1/1.</text>
</comment>
<dbReference type="Pfam" id="PF10418">
    <property type="entry name" value="DHODB_Fe-S_bind"/>
    <property type="match status" value="1"/>
</dbReference>
<dbReference type="SUPFAM" id="SSF63380">
    <property type="entry name" value="Riboflavin synthase domain-like"/>
    <property type="match status" value="1"/>
</dbReference>
<comment type="cofactor">
    <cofactor evidence="13">
        <name>[2Fe-2S] cluster</name>
        <dbReference type="ChEBI" id="CHEBI:190135"/>
    </cofactor>
    <text evidence="13">Binds 1 [2Fe-2S] cluster per subunit.</text>
</comment>
<comment type="similarity">
    <text evidence="1 11">Belongs to the PyrK family.</text>
</comment>
<dbReference type="InterPro" id="IPR001433">
    <property type="entry name" value="OxRdtase_FAD/NAD-bd"/>
</dbReference>
<accession>A0A1F4S149</accession>
<dbReference type="GO" id="GO:0046872">
    <property type="term" value="F:metal ion binding"/>
    <property type="evidence" value="ECO:0007669"/>
    <property type="project" value="UniProtKB-KW"/>
</dbReference>
<sequence length="260" mass="27956">MRQEKVKIVAHKHIAPHFFKLTLQSKHIAENALPGQFVNVRVSTETSPLLRRPISIHKINRQNQTIELLYEIIGKGTTILSQKKEGETINILGPLGKGFSVRSDKTSAILVGGGMGIAPLFALAEVLIKNPIDVNVLIGAKSKRLIICESDLTTLGIKVKTSTEDGSCGTKGLVSDILQNLIKALTDKQSASIFACGPKAMLKAVSEIAIKENIPCQLSLEAYMACGIGACKGCAVSTISGYKMACKDGPVFDSKEIIWN</sequence>
<comment type="caution">
    <text evidence="11">Lacks conserved residue(s) required for the propagation of feature annotation.</text>
</comment>
<reference evidence="15 16" key="1">
    <citation type="journal article" date="2016" name="Nat. Commun.">
        <title>Thousands of microbial genomes shed light on interconnected biogeochemical processes in an aquifer system.</title>
        <authorList>
            <person name="Anantharaman K."/>
            <person name="Brown C.T."/>
            <person name="Hug L.A."/>
            <person name="Sharon I."/>
            <person name="Castelle C.J."/>
            <person name="Probst A.J."/>
            <person name="Thomas B.C."/>
            <person name="Singh A."/>
            <person name="Wilkins M.J."/>
            <person name="Karaoz U."/>
            <person name="Brodie E.L."/>
            <person name="Williams K.H."/>
            <person name="Hubbard S.S."/>
            <person name="Banfield J.F."/>
        </authorList>
    </citation>
    <scope>NUCLEOTIDE SEQUENCE [LARGE SCALE GENOMIC DNA]</scope>
</reference>
<evidence type="ECO:0000256" key="5">
    <source>
        <dbReference type="ARBA" id="ARBA00022723"/>
    </source>
</evidence>
<evidence type="ECO:0000256" key="13">
    <source>
        <dbReference type="PIRSR" id="PIRSR006816-2"/>
    </source>
</evidence>
<feature type="binding site" evidence="11 13">
    <location>
        <position position="234"/>
    </location>
    <ligand>
        <name>[2Fe-2S] cluster</name>
        <dbReference type="ChEBI" id="CHEBI:190135"/>
    </ligand>
</feature>
<keyword evidence="5 11" id="KW-0479">Metal-binding</keyword>
<dbReference type="PRINTS" id="PR00410">
    <property type="entry name" value="PHEHYDRXLASE"/>
</dbReference>
<dbReference type="PIRSF" id="PIRSF006816">
    <property type="entry name" value="Cyc3_hyd_g"/>
    <property type="match status" value="1"/>
</dbReference>
<dbReference type="Gene3D" id="2.10.240.10">
    <property type="entry name" value="Dihydroorotate dehydrogenase, electron transfer subunit"/>
    <property type="match status" value="1"/>
</dbReference>
<dbReference type="InterPro" id="IPR019480">
    <property type="entry name" value="Dihydroorotate_DH_Fe-S-bd"/>
</dbReference>
<gene>
    <name evidence="11" type="primary">pyrK</name>
    <name evidence="15" type="ORF">A2290_00555</name>
</gene>
<dbReference type="GO" id="GO:0050660">
    <property type="term" value="F:flavin adenine dinucleotide binding"/>
    <property type="evidence" value="ECO:0007669"/>
    <property type="project" value="InterPro"/>
</dbReference>
<evidence type="ECO:0000256" key="10">
    <source>
        <dbReference type="ARBA" id="ARBA00023014"/>
    </source>
</evidence>
<evidence type="ECO:0000256" key="1">
    <source>
        <dbReference type="ARBA" id="ARBA00006422"/>
    </source>
</evidence>
<evidence type="ECO:0000256" key="8">
    <source>
        <dbReference type="ARBA" id="ARBA00022982"/>
    </source>
</evidence>
<keyword evidence="4 11" id="KW-0001">2Fe-2S</keyword>
<dbReference type="PROSITE" id="PS51384">
    <property type="entry name" value="FAD_FR"/>
    <property type="match status" value="1"/>
</dbReference>
<dbReference type="UniPathway" id="UPA00070">
    <property type="reaction ID" value="UER00945"/>
</dbReference>
<dbReference type="HAMAP" id="MF_01211">
    <property type="entry name" value="DHODB_Fe_S_bind"/>
    <property type="match status" value="1"/>
</dbReference>
<comment type="cofactor">
    <cofactor evidence="11 12">
        <name>FAD</name>
        <dbReference type="ChEBI" id="CHEBI:57692"/>
    </cofactor>
    <text evidence="11 12">Binds 1 FAD per subunit.</text>
</comment>
<feature type="binding site" evidence="11 13">
    <location>
        <position position="246"/>
    </location>
    <ligand>
        <name>[2Fe-2S] cluster</name>
        <dbReference type="ChEBI" id="CHEBI:190135"/>
    </ligand>
</feature>
<protein>
    <recommendedName>
        <fullName evidence="11">Dihydroorotate dehydrogenase B (NAD(+)), electron transfer subunit</fullName>
    </recommendedName>
    <alternativeName>
        <fullName evidence="11">Dihydroorotate oxidase B, electron transfer subunit</fullName>
    </alternativeName>
</protein>
<comment type="function">
    <text evidence="11">Responsible for channeling the electrons from the oxidation of dihydroorotate from the FMN redox center in the PyrD type B subunit to the ultimate electron acceptor NAD(+).</text>
</comment>
<dbReference type="InterPro" id="IPR023455">
    <property type="entry name" value="Dihydroorotate_DHASE_ETsu"/>
</dbReference>
<feature type="binding site" evidence="11 12">
    <location>
        <begin position="52"/>
        <end position="55"/>
    </location>
    <ligand>
        <name>FAD</name>
        <dbReference type="ChEBI" id="CHEBI:57692"/>
    </ligand>
</feature>
<dbReference type="Gene3D" id="3.40.50.80">
    <property type="entry name" value="Nucleotide-binding domain of ferredoxin-NADP reductase (FNR) module"/>
    <property type="match status" value="1"/>
</dbReference>
<dbReference type="Proteomes" id="UP000177905">
    <property type="component" value="Unassembled WGS sequence"/>
</dbReference>
<dbReference type="Pfam" id="PF00175">
    <property type="entry name" value="NAD_binding_1"/>
    <property type="match status" value="1"/>
</dbReference>
<dbReference type="GO" id="GO:0016491">
    <property type="term" value="F:oxidoreductase activity"/>
    <property type="evidence" value="ECO:0007669"/>
    <property type="project" value="InterPro"/>
</dbReference>
<dbReference type="EMBL" id="MEUA01000040">
    <property type="protein sequence ID" value="OGC14152.1"/>
    <property type="molecule type" value="Genomic_DNA"/>
</dbReference>
<dbReference type="GO" id="GO:0044205">
    <property type="term" value="P:'de novo' UMP biosynthetic process"/>
    <property type="evidence" value="ECO:0007669"/>
    <property type="project" value="UniProtKB-UniRule"/>
</dbReference>
<evidence type="ECO:0000256" key="6">
    <source>
        <dbReference type="ARBA" id="ARBA00022827"/>
    </source>
</evidence>
<name>A0A1F4S149_UNCSA</name>
<evidence type="ECO:0000313" key="15">
    <source>
        <dbReference type="EMBL" id="OGC14152.1"/>
    </source>
</evidence>
<dbReference type="PANTHER" id="PTHR43513">
    <property type="entry name" value="DIHYDROOROTATE DEHYDROGENASE B (NAD(+)), ELECTRON TRANSFER SUBUNIT"/>
    <property type="match status" value="1"/>
</dbReference>
<dbReference type="Pfam" id="PF00970">
    <property type="entry name" value="FAD_binding_6"/>
    <property type="match status" value="1"/>
</dbReference>
<dbReference type="InterPro" id="IPR012165">
    <property type="entry name" value="Cyt_c3_hydrogenase_gsu"/>
</dbReference>
<dbReference type="SUPFAM" id="SSF52343">
    <property type="entry name" value="Ferredoxin reductase-like, C-terminal NADP-linked domain"/>
    <property type="match status" value="1"/>
</dbReference>
<evidence type="ECO:0000256" key="11">
    <source>
        <dbReference type="HAMAP-Rule" id="MF_01211"/>
    </source>
</evidence>
<organism evidence="15 16">
    <name type="scientific">candidate division WOR-1 bacterium RIFOXYB2_FULL_36_35</name>
    <dbReference type="NCBI Taxonomy" id="1802578"/>
    <lineage>
        <taxon>Bacteria</taxon>
        <taxon>Bacillati</taxon>
        <taxon>Saganbacteria</taxon>
    </lineage>
</organism>
<keyword evidence="9 11" id="KW-0408">Iron</keyword>
<dbReference type="InterPro" id="IPR017938">
    <property type="entry name" value="Riboflavin_synthase-like_b-brl"/>
</dbReference>
<evidence type="ECO:0000313" key="16">
    <source>
        <dbReference type="Proteomes" id="UP000177905"/>
    </source>
</evidence>
<dbReference type="GO" id="GO:0051537">
    <property type="term" value="F:2 iron, 2 sulfur cluster binding"/>
    <property type="evidence" value="ECO:0007669"/>
    <property type="project" value="UniProtKB-KW"/>
</dbReference>
<dbReference type="InterPro" id="IPR050353">
    <property type="entry name" value="PyrK_electron_transfer"/>
</dbReference>
<feature type="binding site" evidence="11 13">
    <location>
        <position position="231"/>
    </location>
    <ligand>
        <name>[2Fe-2S] cluster</name>
        <dbReference type="ChEBI" id="CHEBI:190135"/>
    </ligand>
</feature>